<dbReference type="InterPro" id="IPR043128">
    <property type="entry name" value="Rev_trsase/Diguanyl_cyclase"/>
</dbReference>
<reference evidence="5 6" key="1">
    <citation type="submission" date="2018-07" db="EMBL/GenBank/DDBJ databases">
        <title>Corallincola holothuriorum sp. nov., a new facultative anaerobe isolated from sea cucumber Apostichopus japonicus.</title>
        <authorList>
            <person name="Xia H."/>
        </authorList>
    </citation>
    <scope>NUCLEOTIDE SEQUENCE [LARGE SCALE GENOMIC DNA]</scope>
    <source>
        <strain evidence="5 6">C4</strain>
    </source>
</reference>
<dbReference type="Pfam" id="PF00989">
    <property type="entry name" value="PAS"/>
    <property type="match status" value="1"/>
</dbReference>
<dbReference type="Gene3D" id="3.10.580.10">
    <property type="entry name" value="CBS-domain"/>
    <property type="match status" value="1"/>
</dbReference>
<dbReference type="GO" id="GO:0006355">
    <property type="term" value="P:regulation of DNA-templated transcription"/>
    <property type="evidence" value="ECO:0007669"/>
    <property type="project" value="InterPro"/>
</dbReference>
<keyword evidence="6" id="KW-1185">Reference proteome</keyword>
<accession>A0A368NKS6</accession>
<dbReference type="Pfam" id="PF00571">
    <property type="entry name" value="CBS"/>
    <property type="match status" value="1"/>
</dbReference>
<dbReference type="SMART" id="SM00052">
    <property type="entry name" value="EAL"/>
    <property type="match status" value="1"/>
</dbReference>
<feature type="domain" description="EAL" evidence="3">
    <location>
        <begin position="416"/>
        <end position="670"/>
    </location>
</feature>
<dbReference type="AlphaFoldDB" id="A0A368NKS6"/>
<dbReference type="InterPro" id="IPR050706">
    <property type="entry name" value="Cyclic-di-GMP_PDE-like"/>
</dbReference>
<sequence>MTETTVSGSKSNPITATNNQGVPWAWDLNKDTFFVDPVITKQIFGREYAFNSIHDLLDKLTLLDKKRLTKAFDLDFKALKNDTAHVTIRLPTMGFTFVQITITKRKKGLYSGLITPLLHLDNQHKATDLLHHIFENTHFGVIITDSRSNILICNNFFQSLSGYSEEELIGKNTNIFNAKRHDKTLYQQMWQSIADTGSWHGIILSRRKDGDTDPQELTIQRLELNEQTYYLGLVKPLQQQVLGKVDIEQGGIDLVTQLPTKEPFLANIHKILNALADGRNTMLLVFEPYLDEENFNEEKKLLADALSKATNYAKAGYIGDNRFAVIMLFQLDIFKEDHNIAQTIRGYLSAVKKRLDLELFIKLFNTNIGISVYGVDAKSEQELLEHAELALNQPAGQLGKKLCYYDEMLHEKLLQQLHNKELLIRMIADKTVDVFYQPIVSTSDWQVVKFEALARFRDEGKLLDTQEMIFLLEEMDKISDIDQQVAHKAIRTLPALQKLFGAHVAIGINLSLNTTTSLDVITKYLIKTVTDAKVSFPQVTVELTENACFGASTAHIVNVQRLREKGIKVAIDDFGTGYSSLSYLRESHFSFIKIDKSFVENITSSASDYEIVHMSVKLAQLLRIKVIAEGVETLAQVKLLKELGVEYLQGYYFSPPVPLSELHTVAQRIGSDETLSQLTSKNELHSLISHVASLPPEATLAQIMALMAQDKVEAVPIVNEKRCVGIVDLATLNLHISARVGTDAETAADLHDLNKHAHQAMRVKFETVMSNFQESTLRENIQKQKPFPWVVIDDFEHYKGIIFKDEVIRYLA</sequence>
<comment type="caution">
    <text evidence="5">The sequence shown here is derived from an EMBL/GenBank/DDBJ whole genome shotgun (WGS) entry which is preliminary data.</text>
</comment>
<feature type="domain" description="CBS" evidence="4">
    <location>
        <begin position="687"/>
        <end position="745"/>
    </location>
</feature>
<evidence type="ECO:0000259" key="2">
    <source>
        <dbReference type="PROSITE" id="PS50112"/>
    </source>
</evidence>
<dbReference type="InterPro" id="IPR000014">
    <property type="entry name" value="PAS"/>
</dbReference>
<dbReference type="NCBIfam" id="TIGR00229">
    <property type="entry name" value="sensory_box"/>
    <property type="match status" value="1"/>
</dbReference>
<dbReference type="InterPro" id="IPR035919">
    <property type="entry name" value="EAL_sf"/>
</dbReference>
<dbReference type="CDD" id="cd01948">
    <property type="entry name" value="EAL"/>
    <property type="match status" value="1"/>
</dbReference>
<dbReference type="PROSITE" id="PS50112">
    <property type="entry name" value="PAS"/>
    <property type="match status" value="1"/>
</dbReference>
<keyword evidence="1" id="KW-0129">CBS domain</keyword>
<gene>
    <name evidence="5" type="ORF">DU002_09905</name>
</gene>
<organism evidence="5 6">
    <name type="scientific">Corallincola holothuriorum</name>
    <dbReference type="NCBI Taxonomy" id="2282215"/>
    <lineage>
        <taxon>Bacteria</taxon>
        <taxon>Pseudomonadati</taxon>
        <taxon>Pseudomonadota</taxon>
        <taxon>Gammaproteobacteria</taxon>
        <taxon>Alteromonadales</taxon>
        <taxon>Psychromonadaceae</taxon>
        <taxon>Corallincola</taxon>
    </lineage>
</organism>
<dbReference type="RefSeq" id="WP_114338218.1">
    <property type="nucleotide sequence ID" value="NZ_QPID01000005.1"/>
</dbReference>
<evidence type="ECO:0000313" key="6">
    <source>
        <dbReference type="Proteomes" id="UP000252558"/>
    </source>
</evidence>
<dbReference type="Proteomes" id="UP000252558">
    <property type="component" value="Unassembled WGS sequence"/>
</dbReference>
<dbReference type="OrthoDB" id="5643297at2"/>
<dbReference type="PANTHER" id="PTHR33121">
    <property type="entry name" value="CYCLIC DI-GMP PHOSPHODIESTERASE PDEF"/>
    <property type="match status" value="1"/>
</dbReference>
<dbReference type="EMBL" id="QPID01000005">
    <property type="protein sequence ID" value="RCU49931.1"/>
    <property type="molecule type" value="Genomic_DNA"/>
</dbReference>
<dbReference type="Gene3D" id="3.30.70.270">
    <property type="match status" value="1"/>
</dbReference>
<dbReference type="SMART" id="SM00091">
    <property type="entry name" value="PAS"/>
    <property type="match status" value="1"/>
</dbReference>
<dbReference type="Pfam" id="PF00563">
    <property type="entry name" value="EAL"/>
    <property type="match status" value="1"/>
</dbReference>
<dbReference type="InterPro" id="IPR035965">
    <property type="entry name" value="PAS-like_dom_sf"/>
</dbReference>
<dbReference type="CDD" id="cd00130">
    <property type="entry name" value="PAS"/>
    <property type="match status" value="1"/>
</dbReference>
<dbReference type="InterPro" id="IPR046342">
    <property type="entry name" value="CBS_dom_sf"/>
</dbReference>
<dbReference type="PANTHER" id="PTHR33121:SF79">
    <property type="entry name" value="CYCLIC DI-GMP PHOSPHODIESTERASE PDED-RELATED"/>
    <property type="match status" value="1"/>
</dbReference>
<dbReference type="Gene3D" id="3.20.20.450">
    <property type="entry name" value="EAL domain"/>
    <property type="match status" value="1"/>
</dbReference>
<dbReference type="SUPFAM" id="SSF141868">
    <property type="entry name" value="EAL domain-like"/>
    <property type="match status" value="1"/>
</dbReference>
<proteinExistence type="predicted"/>
<dbReference type="SUPFAM" id="SSF54631">
    <property type="entry name" value="CBS-domain pair"/>
    <property type="match status" value="1"/>
</dbReference>
<protein>
    <submittedName>
        <fullName evidence="5">EAL domain-containing protein</fullName>
    </submittedName>
</protein>
<dbReference type="PROSITE" id="PS51371">
    <property type="entry name" value="CBS"/>
    <property type="match status" value="1"/>
</dbReference>
<evidence type="ECO:0000259" key="4">
    <source>
        <dbReference type="PROSITE" id="PS51371"/>
    </source>
</evidence>
<dbReference type="SUPFAM" id="SSF55785">
    <property type="entry name" value="PYP-like sensor domain (PAS domain)"/>
    <property type="match status" value="1"/>
</dbReference>
<evidence type="ECO:0000259" key="3">
    <source>
        <dbReference type="PROSITE" id="PS50883"/>
    </source>
</evidence>
<feature type="domain" description="PAS" evidence="2">
    <location>
        <begin position="126"/>
        <end position="172"/>
    </location>
</feature>
<dbReference type="InterPro" id="IPR013767">
    <property type="entry name" value="PAS_fold"/>
</dbReference>
<dbReference type="SMART" id="SM00116">
    <property type="entry name" value="CBS"/>
    <property type="match status" value="1"/>
</dbReference>
<dbReference type="Gene3D" id="3.30.450.20">
    <property type="entry name" value="PAS domain"/>
    <property type="match status" value="1"/>
</dbReference>
<name>A0A368NKS6_9GAMM</name>
<evidence type="ECO:0000256" key="1">
    <source>
        <dbReference type="PROSITE-ProRule" id="PRU00703"/>
    </source>
</evidence>
<dbReference type="InterPro" id="IPR000644">
    <property type="entry name" value="CBS_dom"/>
</dbReference>
<dbReference type="PROSITE" id="PS50883">
    <property type="entry name" value="EAL"/>
    <property type="match status" value="1"/>
</dbReference>
<evidence type="ECO:0000313" key="5">
    <source>
        <dbReference type="EMBL" id="RCU49931.1"/>
    </source>
</evidence>
<dbReference type="InterPro" id="IPR001633">
    <property type="entry name" value="EAL_dom"/>
</dbReference>
<dbReference type="GO" id="GO:0071111">
    <property type="term" value="F:cyclic-guanylate-specific phosphodiesterase activity"/>
    <property type="evidence" value="ECO:0007669"/>
    <property type="project" value="InterPro"/>
</dbReference>